<protein>
    <submittedName>
        <fullName evidence="7">YihY family inner membrane protein</fullName>
    </submittedName>
</protein>
<dbReference type="Gene3D" id="1.10.10.10">
    <property type="entry name" value="Winged helix-like DNA-binding domain superfamily/Winged helix DNA-binding domain"/>
    <property type="match status" value="1"/>
</dbReference>
<dbReference type="RefSeq" id="WP_229343320.1">
    <property type="nucleotide sequence ID" value="NZ_JAJFAT010000001.1"/>
</dbReference>
<evidence type="ECO:0000256" key="3">
    <source>
        <dbReference type="ARBA" id="ARBA00022692"/>
    </source>
</evidence>
<feature type="transmembrane region" description="Helical" evidence="6">
    <location>
        <begin position="115"/>
        <end position="134"/>
    </location>
</feature>
<dbReference type="Proteomes" id="UP001199296">
    <property type="component" value="Unassembled WGS sequence"/>
</dbReference>
<feature type="transmembrane region" description="Helical" evidence="6">
    <location>
        <begin position="224"/>
        <end position="245"/>
    </location>
</feature>
<sequence>MTKAKKYLNKIKNNFKNTDLSPVKWKMFIVKVYQKSRENDILIQAMGMAYISILTIVPFLIFSFYIMTLFNFFGRLDTIVNQIKNVILNNLAAGTGETLISYLEMYIFNVDIEQLGAVSFLSLLILIIFMLARVEVTFNQIWSVSEHRDIVRRFVAFWTFITLGTFLITLLLTATLVLAEQYLGLGMPGTRISESNIFNWILFSFNFLVFIIAYYFIPNTDVDPLAAAFAGIISGGLFILSKNIYTIYTRNLVVHSYERQIYGSLYVIPFFLVWLYLIWLIVLIGAVISYVFQHRNNLEHLTVGKEDQKGFKALIPAAILITLQKDFLKKDRNGLKLNDIINKIKLPKEKIKEVLKEMENKNLITETKEGKYTLLTDVSSLSLWEIYDSPALKKEVEIKEIFLDPEMETVYNYLNTDLKENLREVKIKDIIN</sequence>
<dbReference type="NCBIfam" id="TIGR00765">
    <property type="entry name" value="yihY_not_rbn"/>
    <property type="match status" value="1"/>
</dbReference>
<gene>
    <name evidence="7" type="ORF">LJ207_01280</name>
</gene>
<evidence type="ECO:0000256" key="5">
    <source>
        <dbReference type="ARBA" id="ARBA00023136"/>
    </source>
</evidence>
<evidence type="ECO:0000313" key="8">
    <source>
        <dbReference type="Proteomes" id="UP001199296"/>
    </source>
</evidence>
<dbReference type="AlphaFoldDB" id="A0AAW4WX73"/>
<keyword evidence="4 6" id="KW-1133">Transmembrane helix</keyword>
<evidence type="ECO:0000256" key="2">
    <source>
        <dbReference type="ARBA" id="ARBA00022475"/>
    </source>
</evidence>
<comment type="caution">
    <text evidence="7">The sequence shown here is derived from an EMBL/GenBank/DDBJ whole genome shotgun (WGS) entry which is preliminary data.</text>
</comment>
<keyword evidence="8" id="KW-1185">Reference proteome</keyword>
<keyword evidence="3 6" id="KW-0812">Transmembrane</keyword>
<dbReference type="InterPro" id="IPR017039">
    <property type="entry name" value="Virul_fac_BrkB"/>
</dbReference>
<accession>A0AAW4WX73</accession>
<reference evidence="7 8" key="1">
    <citation type="submission" date="2021-10" db="EMBL/GenBank/DDBJ databases">
        <authorList>
            <person name="Grouzdev D.S."/>
            <person name="Pantiukh K.S."/>
            <person name="Krutkina M.S."/>
        </authorList>
    </citation>
    <scope>NUCLEOTIDE SEQUENCE [LARGE SCALE GENOMIC DNA]</scope>
    <source>
        <strain evidence="7 8">Z-7514</strain>
    </source>
</reference>
<feature type="transmembrane region" description="Helical" evidence="6">
    <location>
        <begin position="197"/>
        <end position="217"/>
    </location>
</feature>
<evidence type="ECO:0000256" key="1">
    <source>
        <dbReference type="ARBA" id="ARBA00004651"/>
    </source>
</evidence>
<organism evidence="7 8">
    <name type="scientific">Halanaerobium polyolivorans</name>
    <dbReference type="NCBI Taxonomy" id="2886943"/>
    <lineage>
        <taxon>Bacteria</taxon>
        <taxon>Bacillati</taxon>
        <taxon>Bacillota</taxon>
        <taxon>Clostridia</taxon>
        <taxon>Halanaerobiales</taxon>
        <taxon>Halanaerobiaceae</taxon>
        <taxon>Halanaerobium</taxon>
    </lineage>
</organism>
<dbReference type="InterPro" id="IPR036388">
    <property type="entry name" value="WH-like_DNA-bd_sf"/>
</dbReference>
<dbReference type="PANTHER" id="PTHR30213">
    <property type="entry name" value="INNER MEMBRANE PROTEIN YHJD"/>
    <property type="match status" value="1"/>
</dbReference>
<dbReference type="Pfam" id="PF03631">
    <property type="entry name" value="Virul_fac_BrkB"/>
    <property type="match status" value="1"/>
</dbReference>
<dbReference type="GO" id="GO:0005886">
    <property type="term" value="C:plasma membrane"/>
    <property type="evidence" value="ECO:0007669"/>
    <property type="project" value="UniProtKB-SubCell"/>
</dbReference>
<evidence type="ECO:0000313" key="7">
    <source>
        <dbReference type="EMBL" id="MCC3143954.1"/>
    </source>
</evidence>
<feature type="transmembrane region" description="Helical" evidence="6">
    <location>
        <begin position="41"/>
        <end position="66"/>
    </location>
</feature>
<feature type="transmembrane region" description="Helical" evidence="6">
    <location>
        <begin position="265"/>
        <end position="292"/>
    </location>
</feature>
<feature type="transmembrane region" description="Helical" evidence="6">
    <location>
        <begin position="155"/>
        <end position="177"/>
    </location>
</feature>
<evidence type="ECO:0000256" key="6">
    <source>
        <dbReference type="SAM" id="Phobius"/>
    </source>
</evidence>
<proteinExistence type="predicted"/>
<evidence type="ECO:0000256" key="4">
    <source>
        <dbReference type="ARBA" id="ARBA00022989"/>
    </source>
</evidence>
<keyword evidence="2" id="KW-1003">Cell membrane</keyword>
<dbReference type="EMBL" id="JAJFAT010000001">
    <property type="protein sequence ID" value="MCC3143954.1"/>
    <property type="molecule type" value="Genomic_DNA"/>
</dbReference>
<name>A0AAW4WX73_9FIRM</name>
<keyword evidence="5 6" id="KW-0472">Membrane</keyword>
<comment type="subcellular location">
    <subcellularLocation>
        <location evidence="1">Cell membrane</location>
        <topology evidence="1">Multi-pass membrane protein</topology>
    </subcellularLocation>
</comment>
<dbReference type="PANTHER" id="PTHR30213:SF0">
    <property type="entry name" value="UPF0761 MEMBRANE PROTEIN YIHY"/>
    <property type="match status" value="1"/>
</dbReference>